<dbReference type="EMBL" id="RAWE01000038">
    <property type="protein sequence ID" value="RKH03665.1"/>
    <property type="molecule type" value="Genomic_DNA"/>
</dbReference>
<dbReference type="AlphaFoldDB" id="A0A3A8KH71"/>
<evidence type="ECO:0000313" key="2">
    <source>
        <dbReference type="Proteomes" id="UP000268313"/>
    </source>
</evidence>
<accession>A0A3A8KH71</accession>
<name>A0A3A8KH71_9BACT</name>
<keyword evidence="2" id="KW-1185">Reference proteome</keyword>
<evidence type="ECO:0000313" key="1">
    <source>
        <dbReference type="EMBL" id="RKH03665.1"/>
    </source>
</evidence>
<proteinExistence type="predicted"/>
<dbReference type="Proteomes" id="UP000268313">
    <property type="component" value="Unassembled WGS sequence"/>
</dbReference>
<comment type="caution">
    <text evidence="1">The sequence shown here is derived from an EMBL/GenBank/DDBJ whole genome shotgun (WGS) entry which is preliminary data.</text>
</comment>
<organism evidence="1 2">
    <name type="scientific">Corallococcus carmarthensis</name>
    <dbReference type="NCBI Taxonomy" id="2316728"/>
    <lineage>
        <taxon>Bacteria</taxon>
        <taxon>Pseudomonadati</taxon>
        <taxon>Myxococcota</taxon>
        <taxon>Myxococcia</taxon>
        <taxon>Myxococcales</taxon>
        <taxon>Cystobacterineae</taxon>
        <taxon>Myxococcaceae</taxon>
        <taxon>Corallococcus</taxon>
    </lineage>
</organism>
<sequence>MATLAHSIGRAVHNQHGILVCAADITVVNSYGSVALLVKPPNALPFPVSMARQAATEAPMDGCWNWMPRV</sequence>
<gene>
    <name evidence="1" type="ORF">D7X32_13490</name>
</gene>
<reference evidence="2" key="1">
    <citation type="submission" date="2018-09" db="EMBL/GenBank/DDBJ databases">
        <authorList>
            <person name="Livingstone P.G."/>
            <person name="Whitworth D.E."/>
        </authorList>
    </citation>
    <scope>NUCLEOTIDE SEQUENCE [LARGE SCALE GENOMIC DNA]</scope>
    <source>
        <strain evidence="2">CA043D</strain>
    </source>
</reference>
<protein>
    <submittedName>
        <fullName evidence="1">Uncharacterized protein</fullName>
    </submittedName>
</protein>